<evidence type="ECO:0000313" key="3">
    <source>
        <dbReference type="EMBL" id="TWI94056.1"/>
    </source>
</evidence>
<feature type="transmembrane region" description="Helical" evidence="1">
    <location>
        <begin position="41"/>
        <end position="59"/>
    </location>
</feature>
<dbReference type="OrthoDB" id="9779573at2"/>
<organism evidence="3 4">
    <name type="scientific">Mucilaginibacter frigoritolerans</name>
    <dbReference type="NCBI Taxonomy" id="652788"/>
    <lineage>
        <taxon>Bacteria</taxon>
        <taxon>Pseudomonadati</taxon>
        <taxon>Bacteroidota</taxon>
        <taxon>Sphingobacteriia</taxon>
        <taxon>Sphingobacteriales</taxon>
        <taxon>Sphingobacteriaceae</taxon>
        <taxon>Mucilaginibacter</taxon>
    </lineage>
</organism>
<comment type="caution">
    <text evidence="3">The sequence shown here is derived from an EMBL/GenBank/DDBJ whole genome shotgun (WGS) entry which is preliminary data.</text>
</comment>
<keyword evidence="1" id="KW-0812">Transmembrane</keyword>
<keyword evidence="3" id="KW-0645">Protease</keyword>
<dbReference type="PANTHER" id="PTHR43592:SF15">
    <property type="entry name" value="CAAX AMINO TERMINAL PROTEASE FAMILY PROTEIN"/>
    <property type="match status" value="1"/>
</dbReference>
<evidence type="ECO:0000259" key="2">
    <source>
        <dbReference type="Pfam" id="PF02517"/>
    </source>
</evidence>
<keyword evidence="1" id="KW-0472">Membrane</keyword>
<feature type="transmembrane region" description="Helical" evidence="1">
    <location>
        <begin position="159"/>
        <end position="176"/>
    </location>
</feature>
<feature type="transmembrane region" description="Helical" evidence="1">
    <location>
        <begin position="206"/>
        <end position="226"/>
    </location>
</feature>
<dbReference type="InterPro" id="IPR003675">
    <property type="entry name" value="Rce1/LyrA-like_dom"/>
</dbReference>
<keyword evidence="4" id="KW-1185">Reference proteome</keyword>
<dbReference type="Proteomes" id="UP000317010">
    <property type="component" value="Unassembled WGS sequence"/>
</dbReference>
<keyword evidence="1" id="KW-1133">Transmembrane helix</keyword>
<dbReference type="Pfam" id="PF02517">
    <property type="entry name" value="Rce1-like"/>
    <property type="match status" value="1"/>
</dbReference>
<feature type="transmembrane region" description="Helical" evidence="1">
    <location>
        <begin position="12"/>
        <end position="35"/>
    </location>
</feature>
<dbReference type="GO" id="GO:0006508">
    <property type="term" value="P:proteolysis"/>
    <property type="evidence" value="ECO:0007669"/>
    <property type="project" value="UniProtKB-KW"/>
</dbReference>
<dbReference type="AlphaFoldDB" id="A0A562TLT9"/>
<feature type="transmembrane region" description="Helical" evidence="1">
    <location>
        <begin position="79"/>
        <end position="101"/>
    </location>
</feature>
<evidence type="ECO:0000313" key="4">
    <source>
        <dbReference type="Proteomes" id="UP000317010"/>
    </source>
</evidence>
<dbReference type="GO" id="GO:0080120">
    <property type="term" value="P:CAAX-box protein maturation"/>
    <property type="evidence" value="ECO:0007669"/>
    <property type="project" value="UniProtKB-ARBA"/>
</dbReference>
<feature type="transmembrane region" description="Helical" evidence="1">
    <location>
        <begin position="113"/>
        <end position="138"/>
    </location>
</feature>
<dbReference type="PANTHER" id="PTHR43592">
    <property type="entry name" value="CAAX AMINO TERMINAL PROTEASE"/>
    <property type="match status" value="1"/>
</dbReference>
<sequence length="233" mass="27011">MQVEAAKHYKNILIGGVLIALLFYPLIGYLFFWGYKITIPYLLYSRLFFWFWVAILYVYARKAEGTDFLLWKDKAYGFWFYPASLGALFLLKIGSGIIGSIPKLFGHHDDPSVTIQMLTVITQSLPLVLFGAITAGVTEELVFRGYLVPRLELLFKNKYMPVIISALFFALMHYRYGSLAQTIFTFCFGVAFAIHYQWYRNIKVLILTHALVDLISFLSFMVLQHYHLEKLIK</sequence>
<dbReference type="EMBL" id="VLLI01000022">
    <property type="protein sequence ID" value="TWI94056.1"/>
    <property type="molecule type" value="Genomic_DNA"/>
</dbReference>
<reference evidence="3 4" key="1">
    <citation type="submission" date="2019-07" db="EMBL/GenBank/DDBJ databases">
        <title>Genomic Encyclopedia of Archaeal and Bacterial Type Strains, Phase II (KMG-II): from individual species to whole genera.</title>
        <authorList>
            <person name="Goeker M."/>
        </authorList>
    </citation>
    <scope>NUCLEOTIDE SEQUENCE [LARGE SCALE GENOMIC DNA]</scope>
    <source>
        <strain evidence="3 4">ATCC BAA-1854</strain>
    </source>
</reference>
<protein>
    <submittedName>
        <fullName evidence="3">CAAX prenyl protease-like protein</fullName>
    </submittedName>
</protein>
<dbReference type="GO" id="GO:0004175">
    <property type="term" value="F:endopeptidase activity"/>
    <property type="evidence" value="ECO:0007669"/>
    <property type="project" value="UniProtKB-ARBA"/>
</dbReference>
<feature type="transmembrane region" description="Helical" evidence="1">
    <location>
        <begin position="182"/>
        <end position="199"/>
    </location>
</feature>
<dbReference type="RefSeq" id="WP_144916784.1">
    <property type="nucleotide sequence ID" value="NZ_VLLI01000022.1"/>
</dbReference>
<evidence type="ECO:0000256" key="1">
    <source>
        <dbReference type="SAM" id="Phobius"/>
    </source>
</evidence>
<accession>A0A562TLT9</accession>
<gene>
    <name evidence="3" type="ORF">JN11_04873</name>
</gene>
<proteinExistence type="predicted"/>
<name>A0A562TLT9_9SPHI</name>
<keyword evidence="3" id="KW-0378">Hydrolase</keyword>
<feature type="domain" description="CAAX prenyl protease 2/Lysostaphin resistance protein A-like" evidence="2">
    <location>
        <begin position="124"/>
        <end position="215"/>
    </location>
</feature>